<dbReference type="RefSeq" id="WP_147928416.1">
    <property type="nucleotide sequence ID" value="NZ_VKAC01000018.1"/>
</dbReference>
<accession>A0A5C8Z341</accession>
<dbReference type="Gene3D" id="3.40.50.410">
    <property type="entry name" value="von Willebrand factor, type A domain"/>
    <property type="match status" value="1"/>
</dbReference>
<gene>
    <name evidence="2" type="ORF">FMM08_21590</name>
</gene>
<sequence length="217" mass="22945">MTADPTGTATTSVALAVVVDRSGSMHSIAEDAEGGVNAFVAEQRAQPGGGRLLLTQFDDAFDVVVDWVPLDEAPEYSLAPRGRTALLDAWGRTVVLLEERLETTPVGERPERVVVVVVTDGLENASVDWTRKGVEELTNRKQERDGWQFVFLAAGQDAIATASALGVPAGASLTYDADGRGTRAAYAAASRWVSAARAGAPGAAPRFTEEDRSSTTR</sequence>
<dbReference type="SUPFAM" id="SSF53300">
    <property type="entry name" value="vWA-like"/>
    <property type="match status" value="1"/>
</dbReference>
<dbReference type="Proteomes" id="UP000321234">
    <property type="component" value="Unassembled WGS sequence"/>
</dbReference>
<name>A0A5C8Z341_9ACTN</name>
<reference evidence="2 3" key="1">
    <citation type="submission" date="2019-07" db="EMBL/GenBank/DDBJ databases">
        <title>Quadrisphaera sp. strain DD2A genome sequencing and assembly.</title>
        <authorList>
            <person name="Kim I."/>
        </authorList>
    </citation>
    <scope>NUCLEOTIDE SEQUENCE [LARGE SCALE GENOMIC DNA]</scope>
    <source>
        <strain evidence="2 3">DD2A</strain>
    </source>
</reference>
<dbReference type="OrthoDB" id="9790144at2"/>
<feature type="compositionally biased region" description="Low complexity" evidence="1">
    <location>
        <begin position="197"/>
        <end position="206"/>
    </location>
</feature>
<dbReference type="EMBL" id="VKAC01000018">
    <property type="protein sequence ID" value="TXR51734.1"/>
    <property type="molecule type" value="Genomic_DNA"/>
</dbReference>
<comment type="caution">
    <text evidence="2">The sequence shown here is derived from an EMBL/GenBank/DDBJ whole genome shotgun (WGS) entry which is preliminary data.</text>
</comment>
<feature type="compositionally biased region" description="Basic and acidic residues" evidence="1">
    <location>
        <begin position="207"/>
        <end position="217"/>
    </location>
</feature>
<protein>
    <submittedName>
        <fullName evidence="2">VWA domain-containing protein</fullName>
    </submittedName>
</protein>
<organism evidence="2 3">
    <name type="scientific">Quadrisphaera setariae</name>
    <dbReference type="NCBI Taxonomy" id="2593304"/>
    <lineage>
        <taxon>Bacteria</taxon>
        <taxon>Bacillati</taxon>
        <taxon>Actinomycetota</taxon>
        <taxon>Actinomycetes</taxon>
        <taxon>Kineosporiales</taxon>
        <taxon>Kineosporiaceae</taxon>
        <taxon>Quadrisphaera</taxon>
    </lineage>
</organism>
<keyword evidence="3" id="KW-1185">Reference proteome</keyword>
<dbReference type="AlphaFoldDB" id="A0A5C8Z341"/>
<feature type="region of interest" description="Disordered" evidence="1">
    <location>
        <begin position="197"/>
        <end position="217"/>
    </location>
</feature>
<evidence type="ECO:0000313" key="2">
    <source>
        <dbReference type="EMBL" id="TXR51734.1"/>
    </source>
</evidence>
<evidence type="ECO:0000256" key="1">
    <source>
        <dbReference type="SAM" id="MobiDB-lite"/>
    </source>
</evidence>
<evidence type="ECO:0000313" key="3">
    <source>
        <dbReference type="Proteomes" id="UP000321234"/>
    </source>
</evidence>
<dbReference type="InterPro" id="IPR036465">
    <property type="entry name" value="vWFA_dom_sf"/>
</dbReference>
<proteinExistence type="predicted"/>